<proteinExistence type="inferred from homology"/>
<dbReference type="GO" id="GO:0005737">
    <property type="term" value="C:cytoplasm"/>
    <property type="evidence" value="ECO:0007669"/>
    <property type="project" value="TreeGrafter"/>
</dbReference>
<evidence type="ECO:0000256" key="1">
    <source>
        <dbReference type="ARBA" id="ARBA00000185"/>
    </source>
</evidence>
<dbReference type="InterPro" id="IPR013758">
    <property type="entry name" value="Topo_IIA_A/C_ab"/>
</dbReference>
<accession>A0A1Q8QFB1</accession>
<keyword evidence="9" id="KW-1185">Reference proteome</keyword>
<keyword evidence="5 6" id="KW-0413">Isomerase</keyword>
<dbReference type="InterPro" id="IPR050220">
    <property type="entry name" value="Type_II_DNA_Topoisomerases"/>
</dbReference>
<sequence>MGSYHPHGDSSIYDAAVRMAQPWASRYPMVDGHGNFGSIDGDNAAAMRYTEIRMTPLSELMCQDIDILYS</sequence>
<reference evidence="8 9" key="1">
    <citation type="submission" date="2016-09" db="EMBL/GenBank/DDBJ databases">
        <title>Complete genome of Desulfosporosinus sp. OL.</title>
        <authorList>
            <person name="Mardanov A."/>
            <person name="Beletsky A."/>
            <person name="Panova A."/>
            <person name="Karnachuk O."/>
            <person name="Ravin N."/>
        </authorList>
    </citation>
    <scope>NUCLEOTIDE SEQUENCE [LARGE SCALE GENOMIC DNA]</scope>
    <source>
        <strain evidence="8 9">OL</strain>
    </source>
</reference>
<evidence type="ECO:0000256" key="6">
    <source>
        <dbReference type="PROSITE-ProRule" id="PRU01384"/>
    </source>
</evidence>
<gene>
    <name evidence="8" type="ORF">DSOL_5144</name>
</gene>
<dbReference type="InterPro" id="IPR013760">
    <property type="entry name" value="Topo_IIA-like_dom_sf"/>
</dbReference>
<evidence type="ECO:0000313" key="9">
    <source>
        <dbReference type="Proteomes" id="UP000186102"/>
    </source>
</evidence>
<dbReference type="GO" id="GO:0006265">
    <property type="term" value="P:DNA topological change"/>
    <property type="evidence" value="ECO:0007669"/>
    <property type="project" value="UniProtKB-UniRule"/>
</dbReference>
<feature type="active site" description="O-(5'-phospho-DNA)-tyrosine intermediate" evidence="6">
    <location>
        <position position="49"/>
    </location>
</feature>
<dbReference type="PANTHER" id="PTHR43493:SF5">
    <property type="entry name" value="DNA GYRASE SUBUNIT A, CHLOROPLASTIC_MITOCHONDRIAL"/>
    <property type="match status" value="1"/>
</dbReference>
<dbReference type="RefSeq" id="WP_345788431.1">
    <property type="nucleotide sequence ID" value="NZ_MLBF01000090.1"/>
</dbReference>
<evidence type="ECO:0000256" key="5">
    <source>
        <dbReference type="ARBA" id="ARBA00023235"/>
    </source>
</evidence>
<dbReference type="Pfam" id="PF00521">
    <property type="entry name" value="DNA_topoisoIV"/>
    <property type="match status" value="1"/>
</dbReference>
<evidence type="ECO:0000256" key="2">
    <source>
        <dbReference type="ARBA" id="ARBA00008263"/>
    </source>
</evidence>
<dbReference type="PROSITE" id="PS52040">
    <property type="entry name" value="TOPO_IIA"/>
    <property type="match status" value="1"/>
</dbReference>
<dbReference type="EMBL" id="MLBF01000090">
    <property type="protein sequence ID" value="OLN26029.1"/>
    <property type="molecule type" value="Genomic_DNA"/>
</dbReference>
<comment type="similarity">
    <text evidence="2">Belongs to the type II topoisomerase GyrA/ParC subunit family.</text>
</comment>
<keyword evidence="3 6" id="KW-0799">Topoisomerase</keyword>
<dbReference type="GO" id="GO:0034335">
    <property type="term" value="F:DNA negative supercoiling activity"/>
    <property type="evidence" value="ECO:0007669"/>
    <property type="project" value="UniProtKB-ARBA"/>
</dbReference>
<feature type="domain" description="Topo IIA-type catalytic" evidence="7">
    <location>
        <begin position="1"/>
        <end position="70"/>
    </location>
</feature>
<dbReference type="InterPro" id="IPR002205">
    <property type="entry name" value="Topo_IIA_dom_A"/>
</dbReference>
<dbReference type="GO" id="GO:0003677">
    <property type="term" value="F:DNA binding"/>
    <property type="evidence" value="ECO:0007669"/>
    <property type="project" value="UniProtKB-UniRule"/>
</dbReference>
<evidence type="ECO:0000256" key="3">
    <source>
        <dbReference type="ARBA" id="ARBA00023029"/>
    </source>
</evidence>
<dbReference type="AlphaFoldDB" id="A0A1Q8QFB1"/>
<dbReference type="GO" id="GO:0005524">
    <property type="term" value="F:ATP binding"/>
    <property type="evidence" value="ECO:0007669"/>
    <property type="project" value="InterPro"/>
</dbReference>
<protein>
    <submittedName>
        <fullName evidence="8">DNA gyrase subunit A</fullName>
    </submittedName>
</protein>
<name>A0A1Q8QFB1_9FIRM</name>
<keyword evidence="4 6" id="KW-0238">DNA-binding</keyword>
<organism evidence="8 9">
    <name type="scientific">Desulfosporosinus metallidurans</name>
    <dbReference type="NCBI Taxonomy" id="1888891"/>
    <lineage>
        <taxon>Bacteria</taxon>
        <taxon>Bacillati</taxon>
        <taxon>Bacillota</taxon>
        <taxon>Clostridia</taxon>
        <taxon>Eubacteriales</taxon>
        <taxon>Desulfitobacteriaceae</taxon>
        <taxon>Desulfosporosinus</taxon>
    </lineage>
</organism>
<evidence type="ECO:0000313" key="8">
    <source>
        <dbReference type="EMBL" id="OLN26029.1"/>
    </source>
</evidence>
<comment type="catalytic activity">
    <reaction evidence="1 6">
        <text>ATP-dependent breakage, passage and rejoining of double-stranded DNA.</text>
        <dbReference type="EC" id="5.6.2.2"/>
    </reaction>
</comment>
<dbReference type="STRING" id="1888891.DSOL_5144"/>
<dbReference type="GO" id="GO:0009330">
    <property type="term" value="C:DNA topoisomerase type II (double strand cut, ATP-hydrolyzing) complex"/>
    <property type="evidence" value="ECO:0007669"/>
    <property type="project" value="TreeGrafter"/>
</dbReference>
<comment type="caution">
    <text evidence="8">The sequence shown here is derived from an EMBL/GenBank/DDBJ whole genome shotgun (WGS) entry which is preliminary data.</text>
</comment>
<evidence type="ECO:0000259" key="7">
    <source>
        <dbReference type="PROSITE" id="PS52040"/>
    </source>
</evidence>
<dbReference type="SUPFAM" id="SSF56719">
    <property type="entry name" value="Type II DNA topoisomerase"/>
    <property type="match status" value="1"/>
</dbReference>
<dbReference type="Gene3D" id="3.90.199.10">
    <property type="entry name" value="Topoisomerase II, domain 5"/>
    <property type="match status" value="1"/>
</dbReference>
<dbReference type="Proteomes" id="UP000186102">
    <property type="component" value="Unassembled WGS sequence"/>
</dbReference>
<dbReference type="PANTHER" id="PTHR43493">
    <property type="entry name" value="DNA GYRASE/TOPOISOMERASE SUBUNIT A"/>
    <property type="match status" value="1"/>
</dbReference>
<evidence type="ECO:0000256" key="4">
    <source>
        <dbReference type="ARBA" id="ARBA00023125"/>
    </source>
</evidence>